<feature type="domain" description="eRF1/Pelota-like N-terminal" evidence="7">
    <location>
        <begin position="123"/>
        <end position="244"/>
    </location>
</feature>
<reference evidence="8 9" key="1">
    <citation type="journal article" date="2016" name="Genome Biol. Evol.">
        <title>Gene Family Evolution Reflects Adaptation to Soil Environmental Stressors in the Genome of the Collembolan Orchesella cincta.</title>
        <authorList>
            <person name="Faddeeva-Vakhrusheva A."/>
            <person name="Derks M.F."/>
            <person name="Anvar S.Y."/>
            <person name="Agamennone V."/>
            <person name="Suring W."/>
            <person name="Smit S."/>
            <person name="van Straalen N.M."/>
            <person name="Roelofs D."/>
        </authorList>
    </citation>
    <scope>NUCLEOTIDE SEQUENCE [LARGE SCALE GENOMIC DNA]</scope>
    <source>
        <tissue evidence="8">Mixed pool</tissue>
    </source>
</reference>
<dbReference type="GO" id="GO:0070481">
    <property type="term" value="P:nuclear-transcribed mRNA catabolic process, non-stop decay"/>
    <property type="evidence" value="ECO:0007669"/>
    <property type="project" value="InterPro"/>
</dbReference>
<dbReference type="OrthoDB" id="10249111at2759"/>
<dbReference type="InterPro" id="IPR005140">
    <property type="entry name" value="eRF1_Pelota-like_N"/>
</dbReference>
<dbReference type="InterPro" id="IPR005142">
    <property type="entry name" value="eRF1_3"/>
</dbReference>
<dbReference type="Proteomes" id="UP000094527">
    <property type="component" value="Unassembled WGS sequence"/>
</dbReference>
<dbReference type="GO" id="GO:0070966">
    <property type="term" value="P:nuclear-transcribed mRNA catabolic process, no-go decay"/>
    <property type="evidence" value="ECO:0007669"/>
    <property type="project" value="InterPro"/>
</dbReference>
<comment type="caution">
    <text evidence="8">The sequence shown here is derived from an EMBL/GenBank/DDBJ whole genome shotgun (WGS) entry which is preliminary data.</text>
</comment>
<comment type="cofactor">
    <cofactor evidence="1">
        <name>a divalent metal cation</name>
        <dbReference type="ChEBI" id="CHEBI:60240"/>
    </cofactor>
</comment>
<gene>
    <name evidence="8" type="ORF">Ocin01_07815</name>
</gene>
<dbReference type="FunFam" id="3.30.1330.30:FF:000008">
    <property type="entry name" value="Protein pelota homolog"/>
    <property type="match status" value="1"/>
</dbReference>
<dbReference type="Gene3D" id="3.30.1330.30">
    <property type="match status" value="1"/>
</dbReference>
<comment type="similarity">
    <text evidence="3">Belongs to the eukaryotic release factor 1 family. Pelota subfamily.</text>
</comment>
<dbReference type="GO" id="GO:0071025">
    <property type="term" value="P:RNA surveillance"/>
    <property type="evidence" value="ECO:0007669"/>
    <property type="project" value="InterPro"/>
</dbReference>
<dbReference type="PANTHER" id="PTHR10853:SF0">
    <property type="entry name" value="PROTEIN PELOTA HOMOLOG"/>
    <property type="match status" value="1"/>
</dbReference>
<dbReference type="GO" id="GO:0046872">
    <property type="term" value="F:metal ion binding"/>
    <property type="evidence" value="ECO:0007669"/>
    <property type="project" value="UniProtKB-KW"/>
</dbReference>
<dbReference type="Gene3D" id="3.30.420.60">
    <property type="entry name" value="eRF1 domain 2"/>
    <property type="match status" value="1"/>
</dbReference>
<evidence type="ECO:0000256" key="3">
    <source>
        <dbReference type="ARBA" id="ARBA00009504"/>
    </source>
</evidence>
<dbReference type="InterPro" id="IPR058547">
    <property type="entry name" value="Pelota_N"/>
</dbReference>
<dbReference type="GO" id="GO:0005737">
    <property type="term" value="C:cytoplasm"/>
    <property type="evidence" value="ECO:0007669"/>
    <property type="project" value="UniProtKB-SubCell"/>
</dbReference>
<dbReference type="InterPro" id="IPR038069">
    <property type="entry name" value="Pelota/DOM34_N"/>
</dbReference>
<dbReference type="NCBIfam" id="TIGR00111">
    <property type="entry name" value="pelota"/>
    <property type="match status" value="1"/>
</dbReference>
<evidence type="ECO:0000313" key="8">
    <source>
        <dbReference type="EMBL" id="ODM98866.1"/>
    </source>
</evidence>
<dbReference type="FunFam" id="3.30.420.60:FF:000002">
    <property type="entry name" value="Protein pelota homolog"/>
    <property type="match status" value="1"/>
</dbReference>
<name>A0A1D2N0Q4_ORCCI</name>
<dbReference type="InterPro" id="IPR004405">
    <property type="entry name" value="TF_pelota"/>
</dbReference>
<evidence type="ECO:0000256" key="4">
    <source>
        <dbReference type="ARBA" id="ARBA00022490"/>
    </source>
</evidence>
<dbReference type="SUPFAM" id="SSF53137">
    <property type="entry name" value="Translational machinery components"/>
    <property type="match status" value="1"/>
</dbReference>
<dbReference type="SUPFAM" id="SSF159065">
    <property type="entry name" value="Dom34/Pelota N-terminal domain-like"/>
    <property type="match status" value="1"/>
</dbReference>
<dbReference type="SMART" id="SM01194">
    <property type="entry name" value="eRF1_1"/>
    <property type="match status" value="1"/>
</dbReference>
<dbReference type="STRING" id="48709.A0A1D2N0Q4"/>
<dbReference type="GO" id="GO:0032790">
    <property type="term" value="P:ribosome disassembly"/>
    <property type="evidence" value="ECO:0007669"/>
    <property type="project" value="TreeGrafter"/>
</dbReference>
<evidence type="ECO:0000256" key="5">
    <source>
        <dbReference type="ARBA" id="ARBA00022723"/>
    </source>
</evidence>
<dbReference type="InterPro" id="IPR029064">
    <property type="entry name" value="Ribosomal_eL30-like_sf"/>
</dbReference>
<dbReference type="InterPro" id="IPR042226">
    <property type="entry name" value="eFR1_2_sf"/>
</dbReference>
<accession>A0A1D2N0Q4</accession>
<evidence type="ECO:0000259" key="7">
    <source>
        <dbReference type="SMART" id="SM01194"/>
    </source>
</evidence>
<keyword evidence="9" id="KW-1185">Reference proteome</keyword>
<dbReference type="Pfam" id="PF03464">
    <property type="entry name" value="eRF1_2"/>
    <property type="match status" value="1"/>
</dbReference>
<protein>
    <submittedName>
        <fullName evidence="8">Protein pelota</fullName>
    </submittedName>
</protein>
<sequence length="514" mass="58156">MGTRKDEESTYFGEMKFAGLFGTSLFKSRISCYQMDVTSTSWETSLCHSANDDFEWCGKRLLRLDHFCPFPFDLQHQPIFGECGGEIKWCSCCHQQDYYLQPLEIFECASSKAECACGGREWTKRRGGEYITLIPEESEDMWHAYNLIAEGNYVRSTTIRKVQNESATGSSTSNRVRTVLTIQVESVDFDTQACVLRLKGRNVQENQYVKMGAYHTLDLEVNRKFTVTKTWDSVDLDRVDNACDPAQRADVAAVVMQEGLAHVCLVLSSMTLVRAKIDQSIPRKRHGNIGNYEKGLQKFFENVMQAVIRHVNFEIVKCVLIASPGFVKEQFFDYMFQQALKTDNKLLLDNKGKFLLVHASSGFKHSLREVLTSPAVMAKLADTKAAGEVKALETFYSMLQSEPEKAFYGLKQVEKANEAQAVEVLMISDALFRGCDVPTRKRYVTLIESVKESGGEVKIFSSLHVSGEQLSQLTGIAAILRFPMPELEDEVDEDDSDESEEEVEDKEPERDDQS</sequence>
<dbReference type="Pfam" id="PF03465">
    <property type="entry name" value="eRF1_3"/>
    <property type="match status" value="1"/>
</dbReference>
<dbReference type="FunFam" id="2.30.30.870:FF:000001">
    <property type="entry name" value="Protein pelota homolog"/>
    <property type="match status" value="1"/>
</dbReference>
<keyword evidence="5" id="KW-0479">Metal-binding</keyword>
<dbReference type="AlphaFoldDB" id="A0A1D2N0Q4"/>
<evidence type="ECO:0000256" key="1">
    <source>
        <dbReference type="ARBA" id="ARBA00001968"/>
    </source>
</evidence>
<evidence type="ECO:0000313" key="9">
    <source>
        <dbReference type="Proteomes" id="UP000094527"/>
    </source>
</evidence>
<dbReference type="PANTHER" id="PTHR10853">
    <property type="entry name" value="PELOTA"/>
    <property type="match status" value="1"/>
</dbReference>
<proteinExistence type="inferred from homology"/>
<comment type="subcellular location">
    <subcellularLocation>
        <location evidence="2">Cytoplasm</location>
    </subcellularLocation>
</comment>
<feature type="compositionally biased region" description="Acidic residues" evidence="6">
    <location>
        <begin position="486"/>
        <end position="506"/>
    </location>
</feature>
<keyword evidence="4" id="KW-0963">Cytoplasm</keyword>
<dbReference type="GO" id="GO:0070651">
    <property type="term" value="P:nonfunctional rRNA decay"/>
    <property type="evidence" value="ECO:0007669"/>
    <property type="project" value="TreeGrafter"/>
</dbReference>
<feature type="region of interest" description="Disordered" evidence="6">
    <location>
        <begin position="484"/>
        <end position="514"/>
    </location>
</feature>
<evidence type="ECO:0000256" key="2">
    <source>
        <dbReference type="ARBA" id="ARBA00004496"/>
    </source>
</evidence>
<dbReference type="SUPFAM" id="SSF55315">
    <property type="entry name" value="L30e-like"/>
    <property type="match status" value="1"/>
</dbReference>
<dbReference type="OMA" id="LKMIILC"/>
<dbReference type="Pfam" id="PF26356">
    <property type="entry name" value="Pelota_N"/>
    <property type="match status" value="1"/>
</dbReference>
<dbReference type="EMBL" id="LJIJ01000315">
    <property type="protein sequence ID" value="ODM98866.1"/>
    <property type="molecule type" value="Genomic_DNA"/>
</dbReference>
<evidence type="ECO:0000256" key="6">
    <source>
        <dbReference type="SAM" id="MobiDB-lite"/>
    </source>
</evidence>
<dbReference type="Gene3D" id="2.30.30.870">
    <property type="entry name" value="Pelota, domain A"/>
    <property type="match status" value="1"/>
</dbReference>
<organism evidence="8 9">
    <name type="scientific">Orchesella cincta</name>
    <name type="common">Springtail</name>
    <name type="synonym">Podura cincta</name>
    <dbReference type="NCBI Taxonomy" id="48709"/>
    <lineage>
        <taxon>Eukaryota</taxon>
        <taxon>Metazoa</taxon>
        <taxon>Ecdysozoa</taxon>
        <taxon>Arthropoda</taxon>
        <taxon>Hexapoda</taxon>
        <taxon>Collembola</taxon>
        <taxon>Entomobryomorpha</taxon>
        <taxon>Entomobryoidea</taxon>
        <taxon>Orchesellidae</taxon>
        <taxon>Orchesellinae</taxon>
        <taxon>Orchesella</taxon>
    </lineage>
</organism>
<dbReference type="InterPro" id="IPR005141">
    <property type="entry name" value="eRF1_2"/>
</dbReference>